<comment type="subcellular location">
    <subcellularLocation>
        <location evidence="1">Membrane</location>
        <topology evidence="1">Single-pass type I membrane protein</topology>
    </subcellularLocation>
</comment>
<name>A0A553P948_9TELE</name>
<keyword evidence="5" id="KW-0472">Membrane</keyword>
<accession>A0A553P948</accession>
<dbReference type="EMBL" id="SRMA01026725">
    <property type="protein sequence ID" value="TRY74199.1"/>
    <property type="molecule type" value="Genomic_DNA"/>
</dbReference>
<evidence type="ECO:0000256" key="7">
    <source>
        <dbReference type="ARBA" id="ARBA00023180"/>
    </source>
</evidence>
<dbReference type="SUPFAM" id="SSF69179">
    <property type="entry name" value="Integrin domains"/>
    <property type="match status" value="1"/>
</dbReference>
<feature type="domain" description="Integrin alpha-X-like third Ig-like" evidence="9">
    <location>
        <begin position="202"/>
        <end position="337"/>
    </location>
</feature>
<evidence type="ECO:0000256" key="1">
    <source>
        <dbReference type="ARBA" id="ARBA00004479"/>
    </source>
</evidence>
<dbReference type="PRINTS" id="PR01185">
    <property type="entry name" value="INTEGRINA"/>
</dbReference>
<evidence type="ECO:0000313" key="11">
    <source>
        <dbReference type="Proteomes" id="UP000316079"/>
    </source>
</evidence>
<keyword evidence="7" id="KW-0325">Glycoprotein</keyword>
<dbReference type="InterPro" id="IPR048633">
    <property type="entry name" value="ITGAX-like_Ig_3"/>
</dbReference>
<dbReference type="PANTHER" id="PTHR23220:SF118">
    <property type="entry name" value="INTEGRIN ALPHA-X"/>
    <property type="match status" value="1"/>
</dbReference>
<keyword evidence="11" id="KW-1185">Reference proteome</keyword>
<dbReference type="PANTHER" id="PTHR23220">
    <property type="entry name" value="INTEGRIN ALPHA"/>
    <property type="match status" value="1"/>
</dbReference>
<keyword evidence="6" id="KW-0675">Receptor</keyword>
<protein>
    <submittedName>
        <fullName evidence="10">Uncharacterized protein</fullName>
    </submittedName>
</protein>
<dbReference type="GO" id="GO:0007229">
    <property type="term" value="P:integrin-mediated signaling pathway"/>
    <property type="evidence" value="ECO:0007669"/>
    <property type="project" value="UniProtKB-KW"/>
</dbReference>
<sequence>MHLIQQAFSEDFMNPLVNQLMFTFEGLPSKSLQNLRPVLLPDIKTTSDHNLDFDINCGHDDICVDDLRMDFNFSGSTNIEVGIKQEINVTVLVENRGENSLNPLLTLKYPYGLSYRRITAKQNLVECVSLDGEQRDSVGVTTCYISKPILKGNARALFRITYNIDKESSFDQNVIFRAEINSRNSQHSQTSELLREKSIGVKYGIYIALIRHEDSSLHINFTADKNDLEKPVKQILKVENDFRELSFSVLLRVPLMLGNQFIWTDGNLQIADCMKQLDDPQVRSDFLEVFKKDRVLNCSVAVCAVFRCDVTLSRNERTLFNISGNVSSAWIEQISTQVEVFEEVDLTKQISAGVLGGLLLLALITTALHKAGFFKSRYKQLLETAEQNVEE</sequence>
<evidence type="ECO:0000256" key="6">
    <source>
        <dbReference type="ARBA" id="ARBA00023170"/>
    </source>
</evidence>
<dbReference type="Proteomes" id="UP000316079">
    <property type="component" value="Unassembled WGS sequence"/>
</dbReference>
<dbReference type="GO" id="GO:0009897">
    <property type="term" value="C:external side of plasma membrane"/>
    <property type="evidence" value="ECO:0007669"/>
    <property type="project" value="TreeGrafter"/>
</dbReference>
<dbReference type="Gene3D" id="2.60.40.1530">
    <property type="entry name" value="ntegrin, alpha v. Chain A, domain 4"/>
    <property type="match status" value="1"/>
</dbReference>
<evidence type="ECO:0000313" key="10">
    <source>
        <dbReference type="EMBL" id="TRY74199.1"/>
    </source>
</evidence>
<dbReference type="Pfam" id="PF21520">
    <property type="entry name" value="ITGAX-like_Ig_3"/>
    <property type="match status" value="1"/>
</dbReference>
<gene>
    <name evidence="10" type="ORF">DNTS_004364</name>
</gene>
<dbReference type="Pfam" id="PF20805">
    <property type="entry name" value="Integrin_A_Ig_2"/>
    <property type="match status" value="1"/>
</dbReference>
<dbReference type="OrthoDB" id="5317514at2759"/>
<evidence type="ECO:0000256" key="3">
    <source>
        <dbReference type="ARBA" id="ARBA00022889"/>
    </source>
</evidence>
<dbReference type="GO" id="GO:0098609">
    <property type="term" value="P:cell-cell adhesion"/>
    <property type="evidence" value="ECO:0007669"/>
    <property type="project" value="TreeGrafter"/>
</dbReference>
<dbReference type="Gene3D" id="1.20.5.930">
    <property type="entry name" value="Bicelle-embedded integrin alpha(iib) transmembrane segment"/>
    <property type="match status" value="1"/>
</dbReference>
<keyword evidence="3" id="KW-0130">Cell adhesion</keyword>
<organism evidence="10 11">
    <name type="scientific">Danionella cerebrum</name>
    <dbReference type="NCBI Taxonomy" id="2873325"/>
    <lineage>
        <taxon>Eukaryota</taxon>
        <taxon>Metazoa</taxon>
        <taxon>Chordata</taxon>
        <taxon>Craniata</taxon>
        <taxon>Vertebrata</taxon>
        <taxon>Euteleostomi</taxon>
        <taxon>Actinopterygii</taxon>
        <taxon>Neopterygii</taxon>
        <taxon>Teleostei</taxon>
        <taxon>Ostariophysi</taxon>
        <taxon>Cypriniformes</taxon>
        <taxon>Danionidae</taxon>
        <taxon>Danioninae</taxon>
        <taxon>Danionella</taxon>
    </lineage>
</organism>
<dbReference type="AlphaFoldDB" id="A0A553P948"/>
<comment type="caution">
    <text evidence="10">The sequence shown here is derived from an EMBL/GenBank/DDBJ whole genome shotgun (WGS) entry which is preliminary data.</text>
</comment>
<evidence type="ECO:0000259" key="9">
    <source>
        <dbReference type="Pfam" id="PF21520"/>
    </source>
</evidence>
<evidence type="ECO:0000259" key="8">
    <source>
        <dbReference type="Pfam" id="PF20805"/>
    </source>
</evidence>
<evidence type="ECO:0000256" key="5">
    <source>
        <dbReference type="ARBA" id="ARBA00023136"/>
    </source>
</evidence>
<dbReference type="InterPro" id="IPR000413">
    <property type="entry name" value="Integrin_alpha"/>
</dbReference>
<dbReference type="GO" id="GO:0007160">
    <property type="term" value="P:cell-matrix adhesion"/>
    <property type="evidence" value="ECO:0007669"/>
    <property type="project" value="TreeGrafter"/>
</dbReference>
<evidence type="ECO:0000256" key="4">
    <source>
        <dbReference type="ARBA" id="ARBA00023037"/>
    </source>
</evidence>
<keyword evidence="4" id="KW-0401">Integrin</keyword>
<reference evidence="10 11" key="1">
    <citation type="journal article" date="2019" name="Sci. Data">
        <title>Hybrid genome assembly and annotation of Danionella translucida.</title>
        <authorList>
            <person name="Kadobianskyi M."/>
            <person name="Schulze L."/>
            <person name="Schuelke M."/>
            <person name="Judkewitz B."/>
        </authorList>
    </citation>
    <scope>NUCLEOTIDE SEQUENCE [LARGE SCALE GENOMIC DNA]</scope>
    <source>
        <strain evidence="10 11">Bolton</strain>
    </source>
</reference>
<comment type="similarity">
    <text evidence="2">Belongs to the integrin alpha chain family.</text>
</comment>
<dbReference type="GO" id="GO:0008305">
    <property type="term" value="C:integrin complex"/>
    <property type="evidence" value="ECO:0007669"/>
    <property type="project" value="InterPro"/>
</dbReference>
<dbReference type="GO" id="GO:0033627">
    <property type="term" value="P:cell adhesion mediated by integrin"/>
    <property type="evidence" value="ECO:0007669"/>
    <property type="project" value="TreeGrafter"/>
</dbReference>
<dbReference type="InterPro" id="IPR032695">
    <property type="entry name" value="Integrin_dom_sf"/>
</dbReference>
<dbReference type="InterPro" id="IPR048285">
    <property type="entry name" value="Integrin_alpha_Ig-like_2"/>
</dbReference>
<dbReference type="Gene3D" id="2.60.40.1510">
    <property type="entry name" value="ntegrin, alpha v. Chain A, domain 3"/>
    <property type="match status" value="1"/>
</dbReference>
<proteinExistence type="inferred from homology"/>
<evidence type="ECO:0000256" key="2">
    <source>
        <dbReference type="ARBA" id="ARBA00008054"/>
    </source>
</evidence>
<dbReference type="GO" id="GO:0005178">
    <property type="term" value="F:integrin binding"/>
    <property type="evidence" value="ECO:0007669"/>
    <property type="project" value="TreeGrafter"/>
</dbReference>
<feature type="domain" description="Integrin alpha second immunoglobulin-like" evidence="8">
    <location>
        <begin position="57"/>
        <end position="191"/>
    </location>
</feature>